<name>A0A6I8NMW5_ORNAN</name>
<protein>
    <submittedName>
        <fullName evidence="5">N-acetylglucosamine-1-phosphodiester alpha-N-acetylglucosaminidase</fullName>
    </submittedName>
</protein>
<dbReference type="FunCoup" id="A0A6I8NMW5">
    <property type="interactions" value="444"/>
</dbReference>
<dbReference type="InParanoid" id="A0A6I8NMW5"/>
<feature type="compositionally biased region" description="Basic and acidic residues" evidence="2">
    <location>
        <begin position="42"/>
        <end position="51"/>
    </location>
</feature>
<evidence type="ECO:0000313" key="6">
    <source>
        <dbReference type="Proteomes" id="UP000002279"/>
    </source>
</evidence>
<dbReference type="Ensembl" id="ENSOANT00000058227.1">
    <property type="protein sequence ID" value="ENSOANP00000042422.1"/>
    <property type="gene ID" value="ENSOANG00000039714.1"/>
</dbReference>
<dbReference type="InterPro" id="IPR000742">
    <property type="entry name" value="EGF"/>
</dbReference>
<dbReference type="SMART" id="SM00181">
    <property type="entry name" value="EGF"/>
    <property type="match status" value="3"/>
</dbReference>
<dbReference type="PROSITE" id="PS00022">
    <property type="entry name" value="EGF_1"/>
    <property type="match status" value="2"/>
</dbReference>
<reference evidence="5" key="3">
    <citation type="submission" date="2025-09" db="UniProtKB">
        <authorList>
            <consortium name="Ensembl"/>
        </authorList>
    </citation>
    <scope>IDENTIFICATION</scope>
    <source>
        <strain evidence="5">Glennie</strain>
    </source>
</reference>
<accession>A0A6I8NMW5</accession>
<feature type="signal peptide" evidence="3">
    <location>
        <begin position="1"/>
        <end position="19"/>
    </location>
</feature>
<dbReference type="CDD" id="cd00054">
    <property type="entry name" value="EGF_CA"/>
    <property type="match status" value="1"/>
</dbReference>
<keyword evidence="6" id="KW-1185">Reference proteome</keyword>
<dbReference type="GO" id="GO:0033299">
    <property type="term" value="P:secretion of lysosomal enzymes"/>
    <property type="evidence" value="ECO:0000318"/>
    <property type="project" value="GO_Central"/>
</dbReference>
<dbReference type="Proteomes" id="UP000002279">
    <property type="component" value="Chromosome 2"/>
</dbReference>
<reference evidence="5 6" key="1">
    <citation type="journal article" date="2008" name="Nature">
        <title>Genome analysis of the platypus reveals unique signatures of evolution.</title>
        <authorList>
            <person name="Warren W.C."/>
            <person name="Hillier L.W."/>
            <person name="Marshall Graves J.A."/>
            <person name="Birney E."/>
            <person name="Ponting C.P."/>
            <person name="Grutzner F."/>
            <person name="Belov K."/>
            <person name="Miller W."/>
            <person name="Clarke L."/>
            <person name="Chinwalla A.T."/>
            <person name="Yang S.P."/>
            <person name="Heger A."/>
            <person name="Locke D.P."/>
            <person name="Miethke P."/>
            <person name="Waters P.D."/>
            <person name="Veyrunes F."/>
            <person name="Fulton L."/>
            <person name="Fulton B."/>
            <person name="Graves T."/>
            <person name="Wallis J."/>
            <person name="Puente X.S."/>
            <person name="Lopez-Otin C."/>
            <person name="Ordonez G.R."/>
            <person name="Eichler E.E."/>
            <person name="Chen L."/>
            <person name="Cheng Z."/>
            <person name="Deakin J.E."/>
            <person name="Alsop A."/>
            <person name="Thompson K."/>
            <person name="Kirby P."/>
            <person name="Papenfuss A.T."/>
            <person name="Wakefield M.J."/>
            <person name="Olender T."/>
            <person name="Lancet D."/>
            <person name="Huttley G.A."/>
            <person name="Smit A.F."/>
            <person name="Pask A."/>
            <person name="Temple-Smith P."/>
            <person name="Batzer M.A."/>
            <person name="Walker J.A."/>
            <person name="Konkel M.K."/>
            <person name="Harris R.S."/>
            <person name="Whittington C.M."/>
            <person name="Wong E.S."/>
            <person name="Gemmell N.J."/>
            <person name="Buschiazzo E."/>
            <person name="Vargas Jentzsch I.M."/>
            <person name="Merkel A."/>
            <person name="Schmitz J."/>
            <person name="Zemann A."/>
            <person name="Churakov G."/>
            <person name="Kriegs J.O."/>
            <person name="Brosius J."/>
            <person name="Murchison E.P."/>
            <person name="Sachidanandam R."/>
            <person name="Smith C."/>
            <person name="Hannon G.J."/>
            <person name="Tsend-Ayush E."/>
            <person name="McMillan D."/>
            <person name="Attenborough R."/>
            <person name="Rens W."/>
            <person name="Ferguson-Smith M."/>
            <person name="Lefevre C.M."/>
            <person name="Sharp J.A."/>
            <person name="Nicholas K.R."/>
            <person name="Ray D.A."/>
            <person name="Kube M."/>
            <person name="Reinhardt R."/>
            <person name="Pringle T.H."/>
            <person name="Taylor J."/>
            <person name="Jones R.C."/>
            <person name="Nixon B."/>
            <person name="Dacheux J.L."/>
            <person name="Niwa H."/>
            <person name="Sekita Y."/>
            <person name="Huang X."/>
            <person name="Stark A."/>
            <person name="Kheradpour P."/>
            <person name="Kellis M."/>
            <person name="Flicek P."/>
            <person name="Chen Y."/>
            <person name="Webber C."/>
            <person name="Hardison R."/>
            <person name="Nelson J."/>
            <person name="Hallsworth-Pepin K."/>
            <person name="Delehaunty K."/>
            <person name="Markovic C."/>
            <person name="Minx P."/>
            <person name="Feng Y."/>
            <person name="Kremitzki C."/>
            <person name="Mitreva M."/>
            <person name="Glasscock J."/>
            <person name="Wylie T."/>
            <person name="Wohldmann P."/>
            <person name="Thiru P."/>
            <person name="Nhan M.N."/>
            <person name="Pohl C.S."/>
            <person name="Smith S.M."/>
            <person name="Hou S."/>
            <person name="Nefedov M."/>
            <person name="de Jong P.J."/>
            <person name="Renfree M.B."/>
            <person name="Mardis E.R."/>
            <person name="Wilson R.K."/>
        </authorList>
    </citation>
    <scope>NUCLEOTIDE SEQUENCE [LARGE SCALE GENOMIC DNA]</scope>
    <source>
        <strain evidence="5 6">Glennie</strain>
    </source>
</reference>
<comment type="caution">
    <text evidence="1">Lacks conserved residue(s) required for the propagation of feature annotation.</text>
</comment>
<feature type="disulfide bond" evidence="1">
    <location>
        <begin position="428"/>
        <end position="437"/>
    </location>
</feature>
<dbReference type="InterPro" id="IPR018711">
    <property type="entry name" value="NAGPA"/>
</dbReference>
<keyword evidence="1" id="KW-1015">Disulfide bond</keyword>
<feature type="domain" description="EGF-like" evidence="4">
    <location>
        <begin position="403"/>
        <end position="438"/>
    </location>
</feature>
<evidence type="ECO:0000313" key="5">
    <source>
        <dbReference type="Ensembl" id="ENSOANP00000042422.1"/>
    </source>
</evidence>
<dbReference type="PANTHER" id="PTHR40446">
    <property type="entry name" value="N-ACETYLGLUCOSAMINE-1-PHOSPHODIESTER ALPHA-N-ACETYLGLUCOSAMINIDASE"/>
    <property type="match status" value="1"/>
</dbReference>
<dbReference type="Gene3D" id="2.170.300.10">
    <property type="entry name" value="Tie2 ligand-binding domain superfamily"/>
    <property type="match status" value="1"/>
</dbReference>
<reference evidence="5" key="2">
    <citation type="submission" date="2025-08" db="UniProtKB">
        <authorList>
            <consortium name="Ensembl"/>
        </authorList>
    </citation>
    <scope>IDENTIFICATION</scope>
    <source>
        <strain evidence="5">Glennie</strain>
    </source>
</reference>
<dbReference type="Bgee" id="ENSOANG00000039714">
    <property type="expression patterns" value="Expressed in adult mammalian kidney and 7 other cell types or tissues"/>
</dbReference>
<gene>
    <name evidence="5" type="primary">NAGPA</name>
</gene>
<evidence type="ECO:0000256" key="2">
    <source>
        <dbReference type="SAM" id="MobiDB-lite"/>
    </source>
</evidence>
<feature type="region of interest" description="Disordered" evidence="2">
    <location>
        <begin position="41"/>
        <end position="66"/>
    </location>
</feature>
<dbReference type="PROSITE" id="PS50026">
    <property type="entry name" value="EGF_3"/>
    <property type="match status" value="1"/>
</dbReference>
<dbReference type="GeneTree" id="ENSGT01030000234566"/>
<evidence type="ECO:0000256" key="1">
    <source>
        <dbReference type="PROSITE-ProRule" id="PRU00076"/>
    </source>
</evidence>
<evidence type="ECO:0000259" key="4">
    <source>
        <dbReference type="PROSITE" id="PS50026"/>
    </source>
</evidence>
<evidence type="ECO:0000256" key="3">
    <source>
        <dbReference type="SAM" id="SignalP"/>
    </source>
</evidence>
<dbReference type="PROSITE" id="PS01186">
    <property type="entry name" value="EGF_2"/>
    <property type="match status" value="1"/>
</dbReference>
<keyword evidence="3" id="KW-0732">Signal</keyword>
<dbReference type="PANTHER" id="PTHR40446:SF2">
    <property type="entry name" value="N-ACETYLGLUCOSAMINE-1-PHOSPHODIESTER ALPHA-N-ACETYLGLUCOSAMINIDASE"/>
    <property type="match status" value="1"/>
</dbReference>
<dbReference type="Pfam" id="PF09992">
    <property type="entry name" value="NAGPA"/>
    <property type="match status" value="1"/>
</dbReference>
<organism evidence="5 6">
    <name type="scientific">Ornithorhynchus anatinus</name>
    <name type="common">Duckbill platypus</name>
    <dbReference type="NCBI Taxonomy" id="9258"/>
    <lineage>
        <taxon>Eukaryota</taxon>
        <taxon>Metazoa</taxon>
        <taxon>Chordata</taxon>
        <taxon>Craniata</taxon>
        <taxon>Vertebrata</taxon>
        <taxon>Euteleostomi</taxon>
        <taxon>Mammalia</taxon>
        <taxon>Monotremata</taxon>
        <taxon>Ornithorhynchidae</taxon>
        <taxon>Ornithorhynchus</taxon>
    </lineage>
</organism>
<proteinExistence type="predicted"/>
<dbReference type="AlphaFoldDB" id="A0A6I8NMW5"/>
<keyword evidence="1" id="KW-0245">EGF-like domain</keyword>
<feature type="chain" id="PRO_5026094707" evidence="3">
    <location>
        <begin position="20"/>
        <end position="639"/>
    </location>
</feature>
<sequence>MAAASVALLLSCFLAAGGGFGFRPRGGASLDDDLLLPYPRARPREPRDCRPVRNGSRPHETWPPGPPDSAAHGLVVHSFVSYFPAVENGWKRAVSGHLTVATAPLRSFSVLEPGGPGGCAAGRRRPVEDTARAAGCLVAQNGGFFRMETGECLGNLVSDGRRVGDAGGLQNAQFGIRRDGTLVTGYLTEEEVLDEENPFVQLVSGVVWLLRAGRSYVNESQELECDKTQETGTFSKFVNVVSARTALGHDKEGRLVLFHADGQTDRRGINLWEMAEFLKEQGVVNAINLDGGGSATFVVNGTLASYPSDHCRENGMWRCPRSVSTVVCLHEPRCEPPDCSGHGNCIQGTCHCTGAFWSGPSCNVLDCGPSNCSLHGLCSDTGCLCDAGWMGSNCSEACVPGFFGNGCTQQCRCQNGATCDPVHGTCACPAGFHGDICTQSEGQLGPRMGGGGSRESLPGGCSPYLCLCPTGCRRHFPGEAGAWVQGRGDTTAHSTPFGTRVLSHCSGWRSNLRVGVGGTEGVGAQDQPLVGEAFLPPPSPPACPPRQHVPWAGMVPTASSSVSVRTRVPVIQRPAAATLLSLPLSTRCFQEVQAASGFLCRRGRREGPGPGALPQCTCVHDHLCMCLTVLQLVSVWLPP</sequence>